<organism evidence="1 2">
    <name type="scientific">Metallosphaera hakonensis JCM 8857 = DSM 7519</name>
    <dbReference type="NCBI Taxonomy" id="1293036"/>
    <lineage>
        <taxon>Archaea</taxon>
        <taxon>Thermoproteota</taxon>
        <taxon>Thermoprotei</taxon>
        <taxon>Sulfolobales</taxon>
        <taxon>Sulfolobaceae</taxon>
        <taxon>Metallosphaera</taxon>
    </lineage>
</organism>
<evidence type="ECO:0000313" key="2">
    <source>
        <dbReference type="Proteomes" id="UP000247586"/>
    </source>
</evidence>
<dbReference type="KEGG" id="mhk:DFR87_00795"/>
<accession>A0A2U9IR18</accession>
<keyword evidence="2" id="KW-1185">Reference proteome</keyword>
<proteinExistence type="predicted"/>
<name>A0A2U9IR18_9CREN</name>
<evidence type="ECO:0000313" key="1">
    <source>
        <dbReference type="EMBL" id="AWR98488.1"/>
    </source>
</evidence>
<protein>
    <submittedName>
        <fullName evidence="1">VapB-type antitoxin</fullName>
    </submittedName>
</protein>
<dbReference type="Proteomes" id="UP000247586">
    <property type="component" value="Chromosome"/>
</dbReference>
<gene>
    <name evidence="1" type="ORF">DFR87_00795</name>
</gene>
<sequence length="73" mass="8506">MNIVKLKTRVNNENNNISKEMVKMTLTKSNDQAFNTIPSYGIRELLSQIEEKRRASNITEKRVYSILLFELST</sequence>
<dbReference type="AlphaFoldDB" id="A0A2U9IR18"/>
<reference evidence="1" key="1">
    <citation type="submission" date="2018-05" db="EMBL/GenBank/DDBJ databases">
        <title>Complete Genome Sequences of Extremely Thermoacidophilic, Metal-Mobilizing Type-Strain Members of the Archaeal Family Sulfolobaceae: Acidianus brierleyi DSM-1651T, Acidianus sulfidivorans DSM-18786T, Metallosphaera hakonensis DSM-7519T, and Metallosphaera prunae DSM-10039T.</title>
        <authorList>
            <person name="Counts J.A."/>
            <person name="Kelly R.M."/>
        </authorList>
    </citation>
    <scope>NUCLEOTIDE SEQUENCE [LARGE SCALE GENOMIC DNA]</scope>
    <source>
        <strain evidence="1">HO1-1</strain>
    </source>
</reference>
<dbReference type="EMBL" id="CP029287">
    <property type="protein sequence ID" value="AWR98488.1"/>
    <property type="molecule type" value="Genomic_DNA"/>
</dbReference>